<feature type="domain" description="LytR/CpsA/Psr regulator C-terminal" evidence="2">
    <location>
        <begin position="86"/>
        <end position="175"/>
    </location>
</feature>
<proteinExistence type="predicted"/>
<dbReference type="EMBL" id="SDPN01000051">
    <property type="protein sequence ID" value="RXZ67353.1"/>
    <property type="molecule type" value="Genomic_DNA"/>
</dbReference>
<feature type="transmembrane region" description="Helical" evidence="1">
    <location>
        <begin position="33"/>
        <end position="56"/>
    </location>
</feature>
<evidence type="ECO:0000256" key="1">
    <source>
        <dbReference type="SAM" id="Phobius"/>
    </source>
</evidence>
<keyword evidence="1" id="KW-0472">Membrane</keyword>
<name>A0A4Q2KUE3_9MICO</name>
<sequence length="181" mass="18401">MAQKFPRDRFDSIPHGIERVGAHRAPTRRGAGWVAFGWAALATILLAAVGIGAVVVSNDRLNFLAPPVATPTPEPVATAEPTIAPDIAVLVLNGTSTSGLAARAAETLTAGGVPVGTTANASANDLTETIVYYTAAELEGAARGVAQLLPEADVRLSDQFAGTETPLVVVLGSDYADATAG</sequence>
<dbReference type="Pfam" id="PF13399">
    <property type="entry name" value="LytR_C"/>
    <property type="match status" value="1"/>
</dbReference>
<dbReference type="RefSeq" id="WP_129522293.1">
    <property type="nucleotide sequence ID" value="NZ_SDPN01000051.1"/>
</dbReference>
<dbReference type="Proteomes" id="UP000293865">
    <property type="component" value="Unassembled WGS sequence"/>
</dbReference>
<comment type="caution">
    <text evidence="3">The sequence shown here is derived from an EMBL/GenBank/DDBJ whole genome shotgun (WGS) entry which is preliminary data.</text>
</comment>
<dbReference type="AlphaFoldDB" id="A0A4Q2KUE3"/>
<reference evidence="3 4" key="1">
    <citation type="submission" date="2019-01" db="EMBL/GenBank/DDBJ databases">
        <title>Agromyces.</title>
        <authorList>
            <person name="Li J."/>
        </authorList>
    </citation>
    <scope>NUCLEOTIDE SEQUENCE [LARGE SCALE GENOMIC DNA]</scope>
    <source>
        <strain evidence="3 4">DSM 15934</strain>
    </source>
</reference>
<gene>
    <name evidence="3" type="ORF">ESP51_18105</name>
</gene>
<accession>A0A4Q2KUE3</accession>
<protein>
    <submittedName>
        <fullName evidence="3">LytR family transcriptional regulator</fullName>
    </submittedName>
</protein>
<keyword evidence="4" id="KW-1185">Reference proteome</keyword>
<dbReference type="InterPro" id="IPR027381">
    <property type="entry name" value="LytR/CpsA/Psr_C"/>
</dbReference>
<dbReference type="OrthoDB" id="5125199at2"/>
<evidence type="ECO:0000259" key="2">
    <source>
        <dbReference type="Pfam" id="PF13399"/>
    </source>
</evidence>
<keyword evidence="1" id="KW-0812">Transmembrane</keyword>
<organism evidence="3 4">
    <name type="scientific">Agromyces albus</name>
    <dbReference type="NCBI Taxonomy" id="205332"/>
    <lineage>
        <taxon>Bacteria</taxon>
        <taxon>Bacillati</taxon>
        <taxon>Actinomycetota</taxon>
        <taxon>Actinomycetes</taxon>
        <taxon>Micrococcales</taxon>
        <taxon>Microbacteriaceae</taxon>
        <taxon>Agromyces</taxon>
    </lineage>
</organism>
<dbReference type="Gene3D" id="3.30.70.2390">
    <property type="match status" value="1"/>
</dbReference>
<evidence type="ECO:0000313" key="4">
    <source>
        <dbReference type="Proteomes" id="UP000293865"/>
    </source>
</evidence>
<keyword evidence="1" id="KW-1133">Transmembrane helix</keyword>
<evidence type="ECO:0000313" key="3">
    <source>
        <dbReference type="EMBL" id="RXZ67353.1"/>
    </source>
</evidence>